<comment type="caution">
    <text evidence="1">The sequence shown here is derived from an EMBL/GenBank/DDBJ whole genome shotgun (WGS) entry which is preliminary data.</text>
</comment>
<reference evidence="1 2" key="1">
    <citation type="submission" date="2020-06" db="EMBL/GenBank/DDBJ databases">
        <title>High-quality draft genome of sulfate reducer Desulfobacter latus type strain AcrS2 isolated from marine sediment.</title>
        <authorList>
            <person name="Hoppe M."/>
            <person name="Larsen C.K."/>
            <person name="Marshall I.P.G."/>
            <person name="Schramm A."/>
            <person name="Marietou A.G."/>
        </authorList>
    </citation>
    <scope>NUCLEOTIDE SEQUENCE [LARGE SCALE GENOMIC DNA]</scope>
    <source>
        <strain evidence="1 2">AcRS2</strain>
    </source>
</reference>
<dbReference type="AlphaFoldDB" id="A0A850SZZ5"/>
<proteinExistence type="predicted"/>
<protein>
    <submittedName>
        <fullName evidence="1">Uncharacterized protein</fullName>
    </submittedName>
</protein>
<sequence>MYFRAFRGSCKKQPLRCLLTTENTEGTKSYSTRRSISCFLWQKLRSKTPMDNRRALQTFGFDYNASIKQNQDMNPHDHNFKNLFLDFPKEALAWLFPEAEQNWGQVINVEFVRQEPKKHSLSDKS</sequence>
<accession>A0A850SZZ5</accession>
<dbReference type="EMBL" id="JACADJ010000123">
    <property type="protein sequence ID" value="NWH06839.1"/>
    <property type="molecule type" value="Genomic_DNA"/>
</dbReference>
<evidence type="ECO:0000313" key="1">
    <source>
        <dbReference type="EMBL" id="NWH06839.1"/>
    </source>
</evidence>
<keyword evidence="2" id="KW-1185">Reference proteome</keyword>
<organism evidence="1 2">
    <name type="scientific">Desulfobacter latus</name>
    <dbReference type="NCBI Taxonomy" id="2292"/>
    <lineage>
        <taxon>Bacteria</taxon>
        <taxon>Pseudomonadati</taxon>
        <taxon>Thermodesulfobacteriota</taxon>
        <taxon>Desulfobacteria</taxon>
        <taxon>Desulfobacterales</taxon>
        <taxon>Desulfobacteraceae</taxon>
        <taxon>Desulfobacter</taxon>
    </lineage>
</organism>
<gene>
    <name evidence="1" type="ORF">HXW94_17965</name>
</gene>
<dbReference type="Proteomes" id="UP000553343">
    <property type="component" value="Unassembled WGS sequence"/>
</dbReference>
<evidence type="ECO:0000313" key="2">
    <source>
        <dbReference type="Proteomes" id="UP000553343"/>
    </source>
</evidence>
<name>A0A850SZZ5_9BACT</name>
<feature type="non-terminal residue" evidence="1">
    <location>
        <position position="125"/>
    </location>
</feature>